<evidence type="ECO:0000313" key="3">
    <source>
        <dbReference type="Proteomes" id="UP000602284"/>
    </source>
</evidence>
<name>A0ABS1JFX2_9BACL</name>
<keyword evidence="1" id="KW-0472">Membrane</keyword>
<keyword evidence="3" id="KW-1185">Reference proteome</keyword>
<reference evidence="2 3" key="1">
    <citation type="submission" date="2021-01" db="EMBL/GenBank/DDBJ databases">
        <title>Tumebacillus sp. strain ITR2 16S ribosomal RNA gene Genome sequencing and assembly.</title>
        <authorList>
            <person name="Kang M."/>
        </authorList>
    </citation>
    <scope>NUCLEOTIDE SEQUENCE [LARGE SCALE GENOMIC DNA]</scope>
    <source>
        <strain evidence="2 3">ITR2</strain>
    </source>
</reference>
<proteinExistence type="predicted"/>
<protein>
    <submittedName>
        <fullName evidence="2">VanW family protein</fullName>
    </submittedName>
</protein>
<sequence length="251" mass="26972">MKKTQKIWWSVLLSTAVMTGAVWVALTQWQDRHQTVEAAITKPATPEKSKLGPAGTLPTYMIGLGEDTLTTQKNAELRAAKARHEAYLNSLATAPGKPIGSFTTSLAGHNASGRVQNIELASQKFNGKILMPGEELSFNNTTGDSNDPASGWKLATVIVGKKFEEGYGGGICQVSTTLYNAVLRGGLKITERYTHSLPVGYVEPGQDATVSYPELDFKFVNSTPTPVRLQTTVQGDNVTAVLYALPAESVE</sequence>
<comment type="caution">
    <text evidence="2">The sequence shown here is derived from an EMBL/GenBank/DDBJ whole genome shotgun (WGS) entry which is preliminary data.</text>
</comment>
<dbReference type="EMBL" id="JAEQNB010000009">
    <property type="protein sequence ID" value="MBL0389166.1"/>
    <property type="molecule type" value="Genomic_DNA"/>
</dbReference>
<keyword evidence="1" id="KW-0812">Transmembrane</keyword>
<keyword evidence="1" id="KW-1133">Transmembrane helix</keyword>
<dbReference type="PANTHER" id="PTHR35788">
    <property type="entry name" value="EXPORTED PROTEIN-RELATED"/>
    <property type="match status" value="1"/>
</dbReference>
<dbReference type="RefSeq" id="WP_201638169.1">
    <property type="nucleotide sequence ID" value="NZ_JAEQNB010000009.1"/>
</dbReference>
<dbReference type="PANTHER" id="PTHR35788:SF1">
    <property type="entry name" value="EXPORTED PROTEIN"/>
    <property type="match status" value="1"/>
</dbReference>
<dbReference type="InterPro" id="IPR052913">
    <property type="entry name" value="Glycopeptide_resist_protein"/>
</dbReference>
<accession>A0ABS1JFX2</accession>
<evidence type="ECO:0000256" key="1">
    <source>
        <dbReference type="SAM" id="Phobius"/>
    </source>
</evidence>
<dbReference type="Pfam" id="PF04294">
    <property type="entry name" value="VanW"/>
    <property type="match status" value="1"/>
</dbReference>
<gene>
    <name evidence="2" type="ORF">JJB07_21470</name>
</gene>
<dbReference type="Proteomes" id="UP000602284">
    <property type="component" value="Unassembled WGS sequence"/>
</dbReference>
<dbReference type="InterPro" id="IPR007391">
    <property type="entry name" value="Vancomycin_resist_VanW"/>
</dbReference>
<organism evidence="2 3">
    <name type="scientific">Tumebacillus amylolyticus</name>
    <dbReference type="NCBI Taxonomy" id="2801339"/>
    <lineage>
        <taxon>Bacteria</taxon>
        <taxon>Bacillati</taxon>
        <taxon>Bacillota</taxon>
        <taxon>Bacilli</taxon>
        <taxon>Bacillales</taxon>
        <taxon>Alicyclobacillaceae</taxon>
        <taxon>Tumebacillus</taxon>
    </lineage>
</organism>
<evidence type="ECO:0000313" key="2">
    <source>
        <dbReference type="EMBL" id="MBL0389166.1"/>
    </source>
</evidence>
<feature type="transmembrane region" description="Helical" evidence="1">
    <location>
        <begin position="7"/>
        <end position="26"/>
    </location>
</feature>